<dbReference type="KEGG" id="gsn:YC6258_04496"/>
<evidence type="ECO:0000256" key="4">
    <source>
        <dbReference type="ARBA" id="ARBA00022452"/>
    </source>
</evidence>
<dbReference type="PATRIC" id="fig|1445510.3.peg.4459"/>
<feature type="domain" description="GspD-like N0" evidence="14">
    <location>
        <begin position="26"/>
        <end position="95"/>
    </location>
</feature>
<keyword evidence="3 10" id="KW-0813">Transport</keyword>
<dbReference type="GO" id="GO:0015628">
    <property type="term" value="P:protein secretion by the type II secretion system"/>
    <property type="evidence" value="ECO:0007669"/>
    <property type="project" value="InterPro"/>
</dbReference>
<evidence type="ECO:0000256" key="11">
    <source>
        <dbReference type="SAM" id="SignalP"/>
    </source>
</evidence>
<organism evidence="15 16">
    <name type="scientific">Gynuella sunshinyii YC6258</name>
    <dbReference type="NCBI Taxonomy" id="1445510"/>
    <lineage>
        <taxon>Bacteria</taxon>
        <taxon>Pseudomonadati</taxon>
        <taxon>Pseudomonadota</taxon>
        <taxon>Gammaproteobacteria</taxon>
        <taxon>Oceanospirillales</taxon>
        <taxon>Saccharospirillaceae</taxon>
        <taxon>Gynuella</taxon>
    </lineage>
</organism>
<accession>A0A0C5VT74</accession>
<keyword evidence="4" id="KW-1134">Transmembrane beta strand</keyword>
<evidence type="ECO:0000256" key="9">
    <source>
        <dbReference type="ARBA" id="ARBA00023237"/>
    </source>
</evidence>
<dbReference type="InterPro" id="IPR005644">
    <property type="entry name" value="NolW-like"/>
</dbReference>
<dbReference type="AlphaFoldDB" id="A0A0C5VT74"/>
<evidence type="ECO:0000259" key="12">
    <source>
        <dbReference type="Pfam" id="PF00263"/>
    </source>
</evidence>
<keyword evidence="8" id="KW-0472">Membrane</keyword>
<evidence type="ECO:0000259" key="13">
    <source>
        <dbReference type="Pfam" id="PF03958"/>
    </source>
</evidence>
<dbReference type="EMBL" id="CP007142">
    <property type="protein sequence ID" value="AJQ96528.1"/>
    <property type="molecule type" value="Genomic_DNA"/>
</dbReference>
<dbReference type="InterPro" id="IPR004846">
    <property type="entry name" value="T2SS/T3SS_dom"/>
</dbReference>
<dbReference type="InterPro" id="IPR038591">
    <property type="entry name" value="NolW-like_sf"/>
</dbReference>
<dbReference type="RefSeq" id="WP_052830435.1">
    <property type="nucleotide sequence ID" value="NZ_CP007142.1"/>
</dbReference>
<protein>
    <submittedName>
        <fullName evidence="15">Type II secretory pathway, component PulD</fullName>
    </submittedName>
</protein>
<comment type="subcellular location">
    <subcellularLocation>
        <location evidence="1 10">Cell outer membrane</location>
    </subcellularLocation>
</comment>
<dbReference type="NCBIfam" id="TIGR02517">
    <property type="entry name" value="type_II_gspD"/>
    <property type="match status" value="1"/>
</dbReference>
<feature type="domain" description="Type II/III secretion system secretin-like" evidence="12">
    <location>
        <begin position="422"/>
        <end position="584"/>
    </location>
</feature>
<evidence type="ECO:0000256" key="7">
    <source>
        <dbReference type="ARBA" id="ARBA00022927"/>
    </source>
</evidence>
<dbReference type="InterPro" id="IPR049371">
    <property type="entry name" value="GspD-like_N0"/>
</dbReference>
<keyword evidence="16" id="KW-1185">Reference proteome</keyword>
<keyword evidence="6 11" id="KW-0732">Signal</keyword>
<comment type="similarity">
    <text evidence="2">Belongs to the bacterial secretin family. GSP D subfamily.</text>
</comment>
<dbReference type="Proteomes" id="UP000032266">
    <property type="component" value="Chromosome"/>
</dbReference>
<dbReference type="InterPro" id="IPR013356">
    <property type="entry name" value="T2SS_GspD"/>
</dbReference>
<gene>
    <name evidence="15" type="ORF">YC6258_04496</name>
</gene>
<dbReference type="PANTHER" id="PTHR30332:SF24">
    <property type="entry name" value="SECRETIN GSPD-RELATED"/>
    <property type="match status" value="1"/>
</dbReference>
<dbReference type="Gene3D" id="3.30.1370.120">
    <property type="match status" value="3"/>
</dbReference>
<dbReference type="OrthoDB" id="9775455at2"/>
<dbReference type="HOGENOM" id="CLU_006756_1_1_6"/>
<evidence type="ECO:0000259" key="14">
    <source>
        <dbReference type="Pfam" id="PF21305"/>
    </source>
</evidence>
<dbReference type="Pfam" id="PF21305">
    <property type="entry name" value="type_II_gspD_N0"/>
    <property type="match status" value="1"/>
</dbReference>
<dbReference type="InterPro" id="IPR050810">
    <property type="entry name" value="Bact_Secretion_Sys_Channel"/>
</dbReference>
<dbReference type="Pfam" id="PF00263">
    <property type="entry name" value="Secretin"/>
    <property type="match status" value="1"/>
</dbReference>
<keyword evidence="9" id="KW-0998">Cell outer membrane</keyword>
<proteinExistence type="inferred from homology"/>
<feature type="domain" description="NolW-like" evidence="13">
    <location>
        <begin position="263"/>
        <end position="339"/>
    </location>
</feature>
<feature type="domain" description="NolW-like" evidence="13">
    <location>
        <begin position="121"/>
        <end position="178"/>
    </location>
</feature>
<evidence type="ECO:0000256" key="2">
    <source>
        <dbReference type="ARBA" id="ARBA00006980"/>
    </source>
</evidence>
<dbReference type="STRING" id="1445510.YC6258_04496"/>
<feature type="signal peptide" evidence="11">
    <location>
        <begin position="1"/>
        <end position="20"/>
    </location>
</feature>
<evidence type="ECO:0000256" key="10">
    <source>
        <dbReference type="RuleBase" id="RU004004"/>
    </source>
</evidence>
<feature type="chain" id="PRO_5002183877" evidence="11">
    <location>
        <begin position="21"/>
        <end position="625"/>
    </location>
</feature>
<dbReference type="GO" id="GO:0015627">
    <property type="term" value="C:type II protein secretion system complex"/>
    <property type="evidence" value="ECO:0007669"/>
    <property type="project" value="InterPro"/>
</dbReference>
<evidence type="ECO:0000256" key="6">
    <source>
        <dbReference type="ARBA" id="ARBA00022729"/>
    </source>
</evidence>
<evidence type="ECO:0000313" key="16">
    <source>
        <dbReference type="Proteomes" id="UP000032266"/>
    </source>
</evidence>
<name>A0A0C5VT74_9GAMM</name>
<dbReference type="PRINTS" id="PR00811">
    <property type="entry name" value="BCTERIALGSPD"/>
</dbReference>
<dbReference type="Pfam" id="PF03958">
    <property type="entry name" value="Secretin_N"/>
    <property type="match status" value="3"/>
</dbReference>
<feature type="domain" description="NolW-like" evidence="13">
    <location>
        <begin position="185"/>
        <end position="258"/>
    </location>
</feature>
<sequence length="625" mass="67779">MLKKKLLILLLWFMSAYVVAEDSWTINLKDADIRTFVEQVAEITGKTFVVDPTVKGRITVISNEKLGKKGIYEVFLSILDIHGYSAVQQDGIVKIVKQADVKSIGLDVDLKDLAKGQKIVTRVIFVQNRLATELVPILRPMVAKYGHLAAVSSANAIIISDTAYNIERIETIIKSLDILNSEEIEVVPLEEAWVGNIVGLLESLVPEEVAAANDKSAVSGRIRVVADERSNSIILKGEAAYRDRIKKLIKTLDKPTTQSASSKVIFLNNANATSMAELLTGFSGSVEQSQKGSSDSAQPITETAILANEDLNALVIRAEPFVLAELEGIINELDVPRAQVLIEAAIVEVSSSNAFELGIQLVSDYQELENGTPFVASQFGDGDSTISSIASNVSSTGLPTLTNGLNVAAYTPDLNLGAILKAIQTDSKANLLSTPSVMTLDNSEAYILVGQTVPFETTTQTTSNSTPYKTITREDVGTSLTVTPHVQNDGKVRMEIDQQTESVIDNSSSGTTDKQTNKRQITTSVIVQDQQTIVLGGLIQEDINISAQKVPFLGDIPGLGVLFRSKSSSVTKTNLLVFIRPTIVSEKVTEISDSKLRGLWEMRIGYDEDSNSPPSFEQLFSMPDQ</sequence>
<evidence type="ECO:0000256" key="8">
    <source>
        <dbReference type="ARBA" id="ARBA00023136"/>
    </source>
</evidence>
<evidence type="ECO:0000256" key="3">
    <source>
        <dbReference type="ARBA" id="ARBA00022448"/>
    </source>
</evidence>
<dbReference type="PANTHER" id="PTHR30332">
    <property type="entry name" value="PROBABLE GENERAL SECRETION PATHWAY PROTEIN D"/>
    <property type="match status" value="1"/>
</dbReference>
<dbReference type="InterPro" id="IPR001775">
    <property type="entry name" value="GspD/PilQ"/>
</dbReference>
<evidence type="ECO:0000313" key="15">
    <source>
        <dbReference type="EMBL" id="AJQ96528.1"/>
    </source>
</evidence>
<reference evidence="15 16" key="1">
    <citation type="submission" date="2014-01" db="EMBL/GenBank/DDBJ databases">
        <title>Full genme sequencing of cellulolytic bacterium Gynuella sunshinyii YC6258T gen. nov., sp. nov.</title>
        <authorList>
            <person name="Khan H."/>
            <person name="Chung E.J."/>
            <person name="Chung Y.R."/>
        </authorList>
    </citation>
    <scope>NUCLEOTIDE SEQUENCE [LARGE SCALE GENOMIC DNA]</scope>
    <source>
        <strain evidence="15 16">YC6258</strain>
    </source>
</reference>
<evidence type="ECO:0000256" key="1">
    <source>
        <dbReference type="ARBA" id="ARBA00004442"/>
    </source>
</evidence>
<dbReference type="GO" id="GO:0009279">
    <property type="term" value="C:cell outer membrane"/>
    <property type="evidence" value="ECO:0007669"/>
    <property type="project" value="UniProtKB-SubCell"/>
</dbReference>
<evidence type="ECO:0000256" key="5">
    <source>
        <dbReference type="ARBA" id="ARBA00022692"/>
    </source>
</evidence>
<keyword evidence="7" id="KW-0653">Protein transport</keyword>
<keyword evidence="5" id="KW-0812">Transmembrane</keyword>